<feature type="region of interest" description="Disordered" evidence="1">
    <location>
        <begin position="202"/>
        <end position="236"/>
    </location>
</feature>
<feature type="region of interest" description="Disordered" evidence="1">
    <location>
        <begin position="317"/>
        <end position="395"/>
    </location>
</feature>
<reference evidence="2" key="1">
    <citation type="journal article" date="2020" name="Stud. Mycol.">
        <title>101 Dothideomycetes genomes: a test case for predicting lifestyles and emergence of pathogens.</title>
        <authorList>
            <person name="Haridas S."/>
            <person name="Albert R."/>
            <person name="Binder M."/>
            <person name="Bloem J."/>
            <person name="Labutti K."/>
            <person name="Salamov A."/>
            <person name="Andreopoulos B."/>
            <person name="Baker S."/>
            <person name="Barry K."/>
            <person name="Bills G."/>
            <person name="Bluhm B."/>
            <person name="Cannon C."/>
            <person name="Castanera R."/>
            <person name="Culley D."/>
            <person name="Daum C."/>
            <person name="Ezra D."/>
            <person name="Gonzalez J."/>
            <person name="Henrissat B."/>
            <person name="Kuo A."/>
            <person name="Liang C."/>
            <person name="Lipzen A."/>
            <person name="Lutzoni F."/>
            <person name="Magnuson J."/>
            <person name="Mondo S."/>
            <person name="Nolan M."/>
            <person name="Ohm R."/>
            <person name="Pangilinan J."/>
            <person name="Park H.-J."/>
            <person name="Ramirez L."/>
            <person name="Alfaro M."/>
            <person name="Sun H."/>
            <person name="Tritt A."/>
            <person name="Yoshinaga Y."/>
            <person name="Zwiers L.-H."/>
            <person name="Turgeon B."/>
            <person name="Goodwin S."/>
            <person name="Spatafora J."/>
            <person name="Crous P."/>
            <person name="Grigoriev I."/>
        </authorList>
    </citation>
    <scope>NUCLEOTIDE SEQUENCE</scope>
    <source>
        <strain evidence="2">CBS 110217</strain>
    </source>
</reference>
<feature type="compositionally biased region" description="Polar residues" evidence="1">
    <location>
        <begin position="213"/>
        <end position="236"/>
    </location>
</feature>
<dbReference type="Proteomes" id="UP000799777">
    <property type="component" value="Unassembled WGS sequence"/>
</dbReference>
<dbReference type="AlphaFoldDB" id="A0A9P4H7N7"/>
<feature type="compositionally biased region" description="Polar residues" evidence="1">
    <location>
        <begin position="355"/>
        <end position="370"/>
    </location>
</feature>
<feature type="region of interest" description="Disordered" evidence="1">
    <location>
        <begin position="674"/>
        <end position="694"/>
    </location>
</feature>
<gene>
    <name evidence="2" type="ORF">EK21DRAFT_89576</name>
</gene>
<dbReference type="EMBL" id="ML978198">
    <property type="protein sequence ID" value="KAF2029633.1"/>
    <property type="molecule type" value="Genomic_DNA"/>
</dbReference>
<evidence type="ECO:0000313" key="3">
    <source>
        <dbReference type="Proteomes" id="UP000799777"/>
    </source>
</evidence>
<accession>A0A9P4H7N7</accession>
<evidence type="ECO:0000256" key="1">
    <source>
        <dbReference type="SAM" id="MobiDB-lite"/>
    </source>
</evidence>
<evidence type="ECO:0000313" key="2">
    <source>
        <dbReference type="EMBL" id="KAF2029633.1"/>
    </source>
</evidence>
<feature type="compositionally biased region" description="Low complexity" evidence="1">
    <location>
        <begin position="371"/>
        <end position="395"/>
    </location>
</feature>
<name>A0A9P4H7N7_9PLEO</name>
<sequence>MARITQRLEPRIEAVEHKHTTNSTPLARMAGEHGKKVPEQVDDGHGRDHFSASSNQVAARAAEPSLSSQPEIPPRIPTILRGDPQMLSALCSAAVRDIKAYVVDEKDIVGGSKQGHGWNQPAGTSFVLMFCLEDCKEERSGDHTGNIWAYCADEDEEQEAPIHFVSDRLADLSTSVQAREEALDSKSASDSAEEDLAIGGIKNQDGELDAADQQVTKTATSSSAIDPHQSGCSSDQHGTMARAIVNKVEDTSEIQGTELLSNAIILDTAESRKLITDEDMDAEAARRARLLRSHKVVSLAALIAAANRDEPLVEDAADAGDIKPSPNTSETIAAPTPPTTSPDNDTSPEAAHSPCLQQSRPILSQTLHPNSTSSPMTMTLLSESPSPSPAATPSSLAMRHAPCAKHITRKYGHSCNAAIHMLRDHFEARHSSTGHVGWYQAWCEVKPNGSGDMVHGGSRLRYEVTGEDEDRNVLTWLEGTETSSKYAVDDPNWDDSELVVSNSPLPTPTVDDVSSHFDEHAASLTTLQRSSSPFDDTVGLPDEHLGHEDATIAESSCSQVDDRDIHLNTPSPAPRISNIRDARAADEMSENTSPCTSVFTRKSVTTNSSRESHGMTEVRHSPVLDAFDLDLDLYFEANKGKAGQPIISSPRESKNIAVGHDSHLECSSPNITMESSAESAVDNDPLPQNSAGHHYPAETLRTSSRKHRWTKKCLHPVREFPDKLRQARHSMGTTTKRFTRTLVGFVPVALAGRNTFQGV</sequence>
<keyword evidence="3" id="KW-1185">Reference proteome</keyword>
<proteinExistence type="predicted"/>
<organism evidence="2 3">
    <name type="scientific">Setomelanomma holmii</name>
    <dbReference type="NCBI Taxonomy" id="210430"/>
    <lineage>
        <taxon>Eukaryota</taxon>
        <taxon>Fungi</taxon>
        <taxon>Dikarya</taxon>
        <taxon>Ascomycota</taxon>
        <taxon>Pezizomycotina</taxon>
        <taxon>Dothideomycetes</taxon>
        <taxon>Pleosporomycetidae</taxon>
        <taxon>Pleosporales</taxon>
        <taxon>Pleosporineae</taxon>
        <taxon>Phaeosphaeriaceae</taxon>
        <taxon>Setomelanomma</taxon>
    </lineage>
</organism>
<comment type="caution">
    <text evidence="2">The sequence shown here is derived from an EMBL/GenBank/DDBJ whole genome shotgun (WGS) entry which is preliminary data.</text>
</comment>
<protein>
    <submittedName>
        <fullName evidence="2">Uncharacterized protein</fullName>
    </submittedName>
</protein>
<feature type="region of interest" description="Disordered" evidence="1">
    <location>
        <begin position="18"/>
        <end position="74"/>
    </location>
</feature>
<feature type="compositionally biased region" description="Basic and acidic residues" evidence="1">
    <location>
        <begin position="30"/>
        <end position="50"/>
    </location>
</feature>